<dbReference type="AlphaFoldDB" id="A0A3S4VI96"/>
<dbReference type="Gene3D" id="3.30.950.30">
    <property type="entry name" value="Schlafen, AAA domain"/>
    <property type="match status" value="1"/>
</dbReference>
<evidence type="ECO:0000313" key="5">
    <source>
        <dbReference type="Proteomes" id="UP000268658"/>
    </source>
</evidence>
<reference evidence="4 5" key="1">
    <citation type="submission" date="2018-12" db="EMBL/GenBank/DDBJ databases">
        <authorList>
            <consortium name="Pathogen Informatics"/>
        </authorList>
    </citation>
    <scope>NUCLEOTIDE SEQUENCE [LARGE SCALE GENOMIC DNA]</scope>
    <source>
        <strain evidence="4 5">NCTC10951</strain>
    </source>
</reference>
<dbReference type="SUPFAM" id="SSF46785">
    <property type="entry name" value="Winged helix' DNA-binding domain"/>
    <property type="match status" value="1"/>
</dbReference>
<dbReference type="PANTHER" id="PTHR30595:SF6">
    <property type="entry name" value="SCHLAFEN ALBA-2 DOMAIN-CONTAINING PROTEIN"/>
    <property type="match status" value="1"/>
</dbReference>
<dbReference type="InterPro" id="IPR049514">
    <property type="entry name" value="Fic-like_C"/>
</dbReference>
<dbReference type="OrthoDB" id="9805115at2"/>
<feature type="domain" description="Schlafen AlbA-2" evidence="2">
    <location>
        <begin position="17"/>
        <end position="132"/>
    </location>
</feature>
<dbReference type="InterPro" id="IPR038461">
    <property type="entry name" value="Schlafen_AlbA_2_dom_sf"/>
</dbReference>
<dbReference type="Gene3D" id="3.30.565.60">
    <property type="match status" value="1"/>
</dbReference>
<dbReference type="InterPro" id="IPR038475">
    <property type="entry name" value="RecG_C_sf"/>
</dbReference>
<dbReference type="RefSeq" id="WP_126413271.1">
    <property type="nucleotide sequence ID" value="NZ_JASPER010000005.1"/>
</dbReference>
<dbReference type="Pfam" id="PF04326">
    <property type="entry name" value="SLFN_AlbA_2"/>
    <property type="match status" value="1"/>
</dbReference>
<dbReference type="InterPro" id="IPR036390">
    <property type="entry name" value="WH_DNA-bd_sf"/>
</dbReference>
<dbReference type="Pfam" id="PF21247">
    <property type="entry name" value="Fic-like_C"/>
    <property type="match status" value="1"/>
</dbReference>
<organism evidence="4 5">
    <name type="scientific">Actinomyces viscosus</name>
    <dbReference type="NCBI Taxonomy" id="1656"/>
    <lineage>
        <taxon>Bacteria</taxon>
        <taxon>Bacillati</taxon>
        <taxon>Actinomycetota</taxon>
        <taxon>Actinomycetes</taxon>
        <taxon>Actinomycetales</taxon>
        <taxon>Actinomycetaceae</taxon>
        <taxon>Actinomyces</taxon>
    </lineage>
</organism>
<name>A0A3S4VI96_ACTVI</name>
<evidence type="ECO:0000259" key="3">
    <source>
        <dbReference type="Pfam" id="PF21247"/>
    </source>
</evidence>
<dbReference type="Proteomes" id="UP000268658">
    <property type="component" value="Chromosome"/>
</dbReference>
<evidence type="ECO:0000313" key="4">
    <source>
        <dbReference type="EMBL" id="VEI14645.1"/>
    </source>
</evidence>
<feature type="domain" description="Filamentation induced by cAMP protein Fic-like C-terminal" evidence="3">
    <location>
        <begin position="448"/>
        <end position="506"/>
    </location>
</feature>
<evidence type="ECO:0000259" key="2">
    <source>
        <dbReference type="Pfam" id="PF04326"/>
    </source>
</evidence>
<dbReference type="PANTHER" id="PTHR30595">
    <property type="entry name" value="GLPR-RELATED TRANSCRIPTIONAL REPRESSOR"/>
    <property type="match status" value="1"/>
</dbReference>
<dbReference type="EMBL" id="LR134477">
    <property type="protein sequence ID" value="VEI14645.1"/>
    <property type="molecule type" value="Genomic_DNA"/>
</dbReference>
<gene>
    <name evidence="4" type="ORF">NCTC10951_00515</name>
</gene>
<dbReference type="InterPro" id="IPR036388">
    <property type="entry name" value="WH-like_DNA-bd_sf"/>
</dbReference>
<feature type="region of interest" description="Disordered" evidence="1">
    <location>
        <begin position="382"/>
        <end position="442"/>
    </location>
</feature>
<proteinExistence type="predicted"/>
<dbReference type="Pfam" id="PF13749">
    <property type="entry name" value="HATPase_c_4"/>
    <property type="match status" value="1"/>
</dbReference>
<dbReference type="InterPro" id="IPR007421">
    <property type="entry name" value="Schlafen_AlbA_2_dom"/>
</dbReference>
<evidence type="ECO:0000256" key="1">
    <source>
        <dbReference type="SAM" id="MobiDB-lite"/>
    </source>
</evidence>
<dbReference type="Gene3D" id="1.10.10.10">
    <property type="entry name" value="Winged helix-like DNA-binding domain superfamily/Winged helix DNA-binding domain"/>
    <property type="match status" value="1"/>
</dbReference>
<feature type="compositionally biased region" description="Basic and acidic residues" evidence="1">
    <location>
        <begin position="388"/>
        <end position="429"/>
    </location>
</feature>
<sequence length="521" mass="56675">MTDYLTLGNDGRLVGREGKTLELKRDLSSSAGPLRTITAFANSAGGRLVVGVDDDGTVIGVEDPLAEEERIASLIDDWISPQLVPAIDLVTLGSKTVLVVDVPLSTRRPHYITRQGPETGVYVRLGSTTRQADPALVAELERNARGIAFENLPEPRAALADLDLTVLSELRGRTTNMDDLLALGLAVRQGDQSVPTYAGLLAACPDPTRFLPSAWVQCGRLRGPHGTDIFDQVEIHGPIPLAVDQAVEFLLKHAYKTAVFGEVRRRDVYSIPVEPIREVIVNALVHASYAEPGTPIRIGFYDDRIQVDSPGLLVPGMTIDTMRRVSRLRNPALARIFREAGIMEQWGTGIQRVFEQVAQAGLPEPVIEEIVDRVRVTIHVSNHNPADAGEHGEALSRGTKSDHDGAPRHQVEALSRDAKALSRGTKSEHQVGAPSTPTAALTPDGLTVLRQMETTAASRAEIMNALGITNQTRAFQRHVEPLIEAGLVERTIPDKPTSRLQRYRITDAGRTYLNNLPGDAE</sequence>
<accession>A0A3S4VI96</accession>
<dbReference type="KEGG" id="avc:NCTC10951_00515"/>
<protein>
    <submittedName>
        <fullName evidence="4">Divergent AAA domain</fullName>
    </submittedName>
</protein>